<evidence type="ECO:0000313" key="4">
    <source>
        <dbReference type="RefSeq" id="XP_008475864.2"/>
    </source>
</evidence>
<dbReference type="GO" id="GO:0071897">
    <property type="term" value="P:DNA biosynthetic process"/>
    <property type="evidence" value="ECO:0007669"/>
    <property type="project" value="UniProtKB-ARBA"/>
</dbReference>
<dbReference type="PaxDb" id="121845-A0A1S3D744"/>
<keyword evidence="3" id="KW-1185">Reference proteome</keyword>
<name>A0A1S3D744_DIACI</name>
<dbReference type="KEGG" id="dci:103512857"/>
<evidence type="ECO:0000259" key="2">
    <source>
        <dbReference type="Pfam" id="PF00078"/>
    </source>
</evidence>
<dbReference type="AlphaFoldDB" id="A0A1S3D744"/>
<dbReference type="Gene3D" id="2.40.70.10">
    <property type="entry name" value="Acid Proteases"/>
    <property type="match status" value="1"/>
</dbReference>
<dbReference type="InterPro" id="IPR000477">
    <property type="entry name" value="RT_dom"/>
</dbReference>
<dbReference type="PANTHER" id="PTHR47331">
    <property type="entry name" value="PHD-TYPE DOMAIN-CONTAINING PROTEIN"/>
    <property type="match status" value="1"/>
</dbReference>
<dbReference type="STRING" id="121845.A0A1S3D744"/>
<dbReference type="RefSeq" id="XP_008475864.2">
    <property type="nucleotide sequence ID" value="XM_008477642.2"/>
</dbReference>
<dbReference type="Pfam" id="PF03564">
    <property type="entry name" value="DUF1759"/>
    <property type="match status" value="1"/>
</dbReference>
<dbReference type="GeneID" id="103512857"/>
<organism evidence="3 4">
    <name type="scientific">Diaphorina citri</name>
    <name type="common">Asian citrus psyllid</name>
    <dbReference type="NCBI Taxonomy" id="121845"/>
    <lineage>
        <taxon>Eukaryota</taxon>
        <taxon>Metazoa</taxon>
        <taxon>Ecdysozoa</taxon>
        <taxon>Arthropoda</taxon>
        <taxon>Hexapoda</taxon>
        <taxon>Insecta</taxon>
        <taxon>Pterygota</taxon>
        <taxon>Neoptera</taxon>
        <taxon>Paraneoptera</taxon>
        <taxon>Hemiptera</taxon>
        <taxon>Sternorrhyncha</taxon>
        <taxon>Psylloidea</taxon>
        <taxon>Psyllidae</taxon>
        <taxon>Diaphorininae</taxon>
        <taxon>Diaphorina</taxon>
    </lineage>
</organism>
<feature type="region of interest" description="Disordered" evidence="1">
    <location>
        <begin position="338"/>
        <end position="361"/>
    </location>
</feature>
<dbReference type="Gene3D" id="3.10.10.10">
    <property type="entry name" value="HIV Type 1 Reverse Transcriptase, subunit A, domain 1"/>
    <property type="match status" value="1"/>
</dbReference>
<dbReference type="Proteomes" id="UP000079169">
    <property type="component" value="Unplaced"/>
</dbReference>
<evidence type="ECO:0000256" key="1">
    <source>
        <dbReference type="SAM" id="MobiDB-lite"/>
    </source>
</evidence>
<reference evidence="4" key="1">
    <citation type="submission" date="2025-08" db="UniProtKB">
        <authorList>
            <consortium name="RefSeq"/>
        </authorList>
    </citation>
    <scope>IDENTIFICATION</scope>
</reference>
<protein>
    <submittedName>
        <fullName evidence="4">Uncharacterized protein LOC103512857</fullName>
    </submittedName>
</protein>
<dbReference type="CDD" id="cd01644">
    <property type="entry name" value="RT_pepA17"/>
    <property type="match status" value="1"/>
</dbReference>
<dbReference type="Gene3D" id="3.30.70.270">
    <property type="match status" value="1"/>
</dbReference>
<proteinExistence type="predicted"/>
<accession>A0A1S3D744</accession>
<dbReference type="InterPro" id="IPR043128">
    <property type="entry name" value="Rev_trsase/Diguanyl_cyclase"/>
</dbReference>
<dbReference type="InterPro" id="IPR005312">
    <property type="entry name" value="DUF1759"/>
</dbReference>
<sequence>MAEGGNELALELKVLELKKAQIFDCIQKLYDASKAQKPDASFKKKVGCVDQLFTEYTMLCERANVLGLKINPEKKISFSDLDTMQEMVSMIKYTHGLILAALQQQSQSASGSKVATELPSVVKEPAMKLPPLEIPFFNALQQQSQSASGSKVATELPSVVKEPAMKLPPLEIPFFNGDLSKWPMFYEIFKANVHDSQLSEAHKLQYLLSKLGGTAQNVCAGIPPTAENYLVIFNALVEKYQDKRNLAHIYLEKMFKFNQVKSSQQLSTFVDYFAANVAALEALKIDDLGQFLLFYIACQKLDSESRRRFETSLKNEEFPTFSKLLEFVKQEAKASSRVQPLSSSTDSHGKYVPPHARSSKPAGPKFNHSFFVNKDGCPVCQRAHVMSKCKVFLEKTPKERYDLVKKNMLCVNCFGTGHQAYLCGEPRCSECHLNHNTLLHFGSMEQSNKPIGKTPIKSSNSQEKAANVKSCNTQEEVSNNIVSSVCSQSSVLLSTVKLGSTDQFGNLVKLRFLLDSGSMCNIITDQAVEKLGLTMSPSLENITGIGSDSKPVRGEVKFNFHSCLDNRMNFNIRALVVSDIVDKLPIQPVDFSVLNYLHNLPLADNDFMNPGVIDGILGSPIFPYLLDHTVKTVFGKKDQPVAMGTKLGYVLMGNAPILQKPVNKQFCMFQKTSVNFDDKLSKFWELDNVKDALLSDKYSPDEKECEQHYSDTVVRDETGRYVVTLPFKEDPSELGDSHHTAVKRFSGLERKFKVNVEFANQYSKAMSEMVENGFMVKALNQKDKSGYFIPHHAVIRPESASTKLRVVYDGSAKTNSGKSLNDILHSGPTLYNELFMILVNFRLFPFVLIGDITKMFLQIKMDPKDWKYQRLLWRNSPDQPLEVFELTVVIFGLRSSPFLAQRTVKQLIHDESKYFPRAEKIQDSLYMDDCVISFLTEEDGKLFYHDVVNLFKKGGFTFTKWGSNSQNILEDIPVEDQIGVWNHDSLNCKVLGIHWNGTTDNFEFRVNQKPTQCTKRSILSSILTMFDPLGSASTYNIVC</sequence>
<dbReference type="InterPro" id="IPR021109">
    <property type="entry name" value="Peptidase_aspartic_dom_sf"/>
</dbReference>
<dbReference type="SUPFAM" id="SSF56672">
    <property type="entry name" value="DNA/RNA polymerases"/>
    <property type="match status" value="1"/>
</dbReference>
<gene>
    <name evidence="4" type="primary">LOC103512857</name>
</gene>
<dbReference type="Pfam" id="PF00078">
    <property type="entry name" value="RVT_1"/>
    <property type="match status" value="1"/>
</dbReference>
<dbReference type="InterPro" id="IPR043502">
    <property type="entry name" value="DNA/RNA_pol_sf"/>
</dbReference>
<feature type="domain" description="Reverse transcriptase" evidence="2">
    <location>
        <begin position="848"/>
        <end position="958"/>
    </location>
</feature>
<evidence type="ECO:0000313" key="3">
    <source>
        <dbReference type="Proteomes" id="UP000079169"/>
    </source>
</evidence>